<dbReference type="InterPro" id="IPR012902">
    <property type="entry name" value="N_methyl_site"/>
</dbReference>
<evidence type="ECO:0008006" key="4">
    <source>
        <dbReference type="Google" id="ProtNLM"/>
    </source>
</evidence>
<dbReference type="InterPro" id="IPR045584">
    <property type="entry name" value="Pilin-like"/>
</dbReference>
<comment type="caution">
    <text evidence="2">The sequence shown here is derived from an EMBL/GenBank/DDBJ whole genome shotgun (WGS) entry which is preliminary data.</text>
</comment>
<keyword evidence="1" id="KW-0812">Transmembrane</keyword>
<reference evidence="2 3" key="1">
    <citation type="journal article" date="2017" name="ISME J.">
        <title>Potential for microbial H2 and metal transformations associated with novel bacteria and archaea in deep terrestrial subsurface sediments.</title>
        <authorList>
            <person name="Hernsdorf A.W."/>
            <person name="Amano Y."/>
            <person name="Miyakawa K."/>
            <person name="Ise K."/>
            <person name="Suzuki Y."/>
            <person name="Anantharaman K."/>
            <person name="Probst A."/>
            <person name="Burstein D."/>
            <person name="Thomas B.C."/>
            <person name="Banfield J.F."/>
        </authorList>
    </citation>
    <scope>NUCLEOTIDE SEQUENCE [LARGE SCALE GENOMIC DNA]</scope>
    <source>
        <strain evidence="2">HGW-Dojkabacteria-1</strain>
    </source>
</reference>
<proteinExistence type="predicted"/>
<feature type="transmembrane region" description="Helical" evidence="1">
    <location>
        <begin position="12"/>
        <end position="37"/>
    </location>
</feature>
<keyword evidence="1" id="KW-1133">Transmembrane helix</keyword>
<evidence type="ECO:0000256" key="1">
    <source>
        <dbReference type="SAM" id="Phobius"/>
    </source>
</evidence>
<sequence>MNRDISKNNPKGFSLFEILVVMGILLILSVLVFPITLQKAQKTKLESYANQLKTDIYYQQQRSAYKEIPGGVYIRNNGYTIFDGESFSVASETQSKNLPANMYITSINLTLGNEILFPAGKFKPSVYGSLVLTDGTFSVLLYINREGLIDYETL</sequence>
<dbReference type="AlphaFoldDB" id="A0A2N2F416"/>
<organism evidence="2 3">
    <name type="scientific">Candidatus Dojkabacteria bacterium HGW-Dojkabacteria-1</name>
    <dbReference type="NCBI Taxonomy" id="2013761"/>
    <lineage>
        <taxon>Bacteria</taxon>
        <taxon>Candidatus Dojkabacteria</taxon>
    </lineage>
</organism>
<protein>
    <recommendedName>
        <fullName evidence="4">General secretion pathway GspH domain-containing protein</fullName>
    </recommendedName>
</protein>
<name>A0A2N2F416_9BACT</name>
<dbReference type="Proteomes" id="UP000233417">
    <property type="component" value="Unassembled WGS sequence"/>
</dbReference>
<dbReference type="SUPFAM" id="SSF54523">
    <property type="entry name" value="Pili subunits"/>
    <property type="match status" value="1"/>
</dbReference>
<keyword evidence="1" id="KW-0472">Membrane</keyword>
<dbReference type="NCBIfam" id="TIGR02532">
    <property type="entry name" value="IV_pilin_GFxxxE"/>
    <property type="match status" value="1"/>
</dbReference>
<evidence type="ECO:0000313" key="3">
    <source>
        <dbReference type="Proteomes" id="UP000233417"/>
    </source>
</evidence>
<dbReference type="Pfam" id="PF07963">
    <property type="entry name" value="N_methyl"/>
    <property type="match status" value="1"/>
</dbReference>
<gene>
    <name evidence="2" type="ORF">CVU76_02915</name>
</gene>
<accession>A0A2N2F416</accession>
<evidence type="ECO:0000313" key="2">
    <source>
        <dbReference type="EMBL" id="PKN02951.1"/>
    </source>
</evidence>
<dbReference type="EMBL" id="PHAO01000001">
    <property type="protein sequence ID" value="PKN02951.1"/>
    <property type="molecule type" value="Genomic_DNA"/>
</dbReference>